<dbReference type="InterPro" id="IPR011701">
    <property type="entry name" value="MFS"/>
</dbReference>
<reference evidence="2 3" key="1">
    <citation type="submission" date="2018-11" db="EMBL/GenBank/DDBJ databases">
        <authorList>
            <consortium name="Pathogen Informatics"/>
        </authorList>
    </citation>
    <scope>NUCLEOTIDE SEQUENCE [LARGE SCALE GENOMIC DNA]</scope>
</reference>
<feature type="transmembrane region" description="Helical" evidence="1">
    <location>
        <begin position="82"/>
        <end position="102"/>
    </location>
</feature>
<dbReference type="Proteomes" id="UP000281553">
    <property type="component" value="Unassembled WGS sequence"/>
</dbReference>
<dbReference type="PANTHER" id="PTHR11360">
    <property type="entry name" value="MONOCARBOXYLATE TRANSPORTER"/>
    <property type="match status" value="1"/>
</dbReference>
<organism evidence="2 3">
    <name type="scientific">Dibothriocephalus latus</name>
    <name type="common">Fish tapeworm</name>
    <name type="synonym">Diphyllobothrium latum</name>
    <dbReference type="NCBI Taxonomy" id="60516"/>
    <lineage>
        <taxon>Eukaryota</taxon>
        <taxon>Metazoa</taxon>
        <taxon>Spiralia</taxon>
        <taxon>Lophotrochozoa</taxon>
        <taxon>Platyhelminthes</taxon>
        <taxon>Cestoda</taxon>
        <taxon>Eucestoda</taxon>
        <taxon>Diphyllobothriidea</taxon>
        <taxon>Diphyllobothriidae</taxon>
        <taxon>Dibothriocephalus</taxon>
    </lineage>
</organism>
<evidence type="ECO:0000313" key="2">
    <source>
        <dbReference type="EMBL" id="VDN15009.1"/>
    </source>
</evidence>
<evidence type="ECO:0000256" key="1">
    <source>
        <dbReference type="SAM" id="Phobius"/>
    </source>
</evidence>
<feature type="transmembrane region" description="Helical" evidence="1">
    <location>
        <begin position="141"/>
        <end position="163"/>
    </location>
</feature>
<dbReference type="OrthoDB" id="6499973at2759"/>
<dbReference type="PANTHER" id="PTHR11360:SF286">
    <property type="entry name" value="GH22266P"/>
    <property type="match status" value="1"/>
</dbReference>
<dbReference type="Pfam" id="PF07690">
    <property type="entry name" value="MFS_1"/>
    <property type="match status" value="1"/>
</dbReference>
<keyword evidence="1" id="KW-1133">Transmembrane helix</keyword>
<dbReference type="GO" id="GO:0008028">
    <property type="term" value="F:monocarboxylic acid transmembrane transporter activity"/>
    <property type="evidence" value="ECO:0007669"/>
    <property type="project" value="TreeGrafter"/>
</dbReference>
<name>A0A3P7P383_DIBLA</name>
<evidence type="ECO:0000313" key="3">
    <source>
        <dbReference type="Proteomes" id="UP000281553"/>
    </source>
</evidence>
<protein>
    <recommendedName>
        <fullName evidence="4">Major facilitator superfamily (MFS) profile domain-containing protein</fullName>
    </recommendedName>
</protein>
<gene>
    <name evidence="2" type="ORF">DILT_LOCUS10840</name>
</gene>
<sequence length="226" mass="24763">MQERRHKKVPHLPARAQLVLKRTCKFMPKSIWDVITTMLDCSLLKSKSLLILCLSSLIAVIGMYVPLFFVCDIAESFDIPKSQSSLLLTCYGATNAFSRLFFAWAAGQPKFNSLLATTFTLVICGLAVCIIPFWGTFYGQLTLLGVFGFCLAPFYSLTSIVLCEILGLEALTNAYGLITLLRGVSSAVGSPLAGTLPSLREQSSSDSTLRPSSAFCLFKFSYAFFS</sequence>
<accession>A0A3P7P383</accession>
<dbReference type="SUPFAM" id="SSF103473">
    <property type="entry name" value="MFS general substrate transporter"/>
    <property type="match status" value="1"/>
</dbReference>
<dbReference type="AlphaFoldDB" id="A0A3P7P383"/>
<keyword evidence="1" id="KW-0472">Membrane</keyword>
<dbReference type="EMBL" id="UYRU01061102">
    <property type="protein sequence ID" value="VDN15009.1"/>
    <property type="molecule type" value="Genomic_DNA"/>
</dbReference>
<feature type="transmembrane region" description="Helical" evidence="1">
    <location>
        <begin position="49"/>
        <end position="70"/>
    </location>
</feature>
<dbReference type="InterPro" id="IPR036259">
    <property type="entry name" value="MFS_trans_sf"/>
</dbReference>
<evidence type="ECO:0008006" key="4">
    <source>
        <dbReference type="Google" id="ProtNLM"/>
    </source>
</evidence>
<keyword evidence="1" id="KW-0812">Transmembrane</keyword>
<keyword evidence="3" id="KW-1185">Reference proteome</keyword>
<dbReference type="Gene3D" id="1.20.1250.20">
    <property type="entry name" value="MFS general substrate transporter like domains"/>
    <property type="match status" value="1"/>
</dbReference>
<dbReference type="InterPro" id="IPR050327">
    <property type="entry name" value="Proton-linked_MCT"/>
</dbReference>
<feature type="transmembrane region" description="Helical" evidence="1">
    <location>
        <begin position="114"/>
        <end position="135"/>
    </location>
</feature>
<proteinExistence type="predicted"/>